<name>A0A1H9PT83_9CORY</name>
<evidence type="ECO:0000259" key="1">
    <source>
        <dbReference type="Pfam" id="PF13569"/>
    </source>
</evidence>
<dbReference type="Proteomes" id="UP000198929">
    <property type="component" value="Unassembled WGS sequence"/>
</dbReference>
<dbReference type="AlphaFoldDB" id="A0A1H9PT83"/>
<protein>
    <recommendedName>
        <fullName evidence="1">DUF4132 domain-containing protein</fullName>
    </recommendedName>
</protein>
<keyword evidence="3" id="KW-1185">Reference proteome</keyword>
<gene>
    <name evidence="2" type="ORF">SAMN05661109_00451</name>
</gene>
<evidence type="ECO:0000313" key="3">
    <source>
        <dbReference type="Proteomes" id="UP000198929"/>
    </source>
</evidence>
<sequence length="284" mass="31388">MTWIEGNNYDFALDADTAGVVVRNKKGTVLKTVPAKAKVESAYETIDTKANFLEQHARTCRDTVRAWLLGDVTVPTRVIAAVWDDKAWQKQLGNLVITDGAATGLLRHVSPEALTVIDLDGEEATMIVDETTVVSIPHPVLLPDLEDWREFAIDLGVQQEMDQLMRDVYQKPADRADGQVVQSSFKGSEYSRAGALIGRARGAGYSATFNSIGMTMEENGTTVGAYLEVEAWAFDDTAHIYNLHFTSGDREAHWDEISHTLWSEAVRMANYVYAGRTNAEAESQ</sequence>
<reference evidence="3" key="1">
    <citation type="submission" date="2016-10" db="EMBL/GenBank/DDBJ databases">
        <authorList>
            <person name="Varghese N."/>
            <person name="Submissions S."/>
        </authorList>
    </citation>
    <scope>NUCLEOTIDE SEQUENCE [LARGE SCALE GENOMIC DNA]</scope>
    <source>
        <strain evidence="3">DSM 20524</strain>
    </source>
</reference>
<organism evidence="2 3">
    <name type="scientific">Corynebacterium cystitidis DSM 20524</name>
    <dbReference type="NCBI Taxonomy" id="1121357"/>
    <lineage>
        <taxon>Bacteria</taxon>
        <taxon>Bacillati</taxon>
        <taxon>Actinomycetota</taxon>
        <taxon>Actinomycetes</taxon>
        <taxon>Mycobacteriales</taxon>
        <taxon>Corynebacteriaceae</taxon>
        <taxon>Corynebacterium</taxon>
    </lineage>
</organism>
<proteinExistence type="predicted"/>
<dbReference type="Pfam" id="PF13569">
    <property type="entry name" value="DUF4132"/>
    <property type="match status" value="1"/>
</dbReference>
<dbReference type="InterPro" id="IPR025406">
    <property type="entry name" value="DUF4132"/>
</dbReference>
<dbReference type="STRING" id="1121357.SAMN05661109_00451"/>
<accession>A0A1H9PT83</accession>
<dbReference type="RefSeq" id="WP_092255489.1">
    <property type="nucleotide sequence ID" value="NZ_CP047199.1"/>
</dbReference>
<evidence type="ECO:0000313" key="2">
    <source>
        <dbReference type="EMBL" id="SER51402.1"/>
    </source>
</evidence>
<dbReference type="EMBL" id="FOGQ01000001">
    <property type="protein sequence ID" value="SER51402.1"/>
    <property type="molecule type" value="Genomic_DNA"/>
</dbReference>
<feature type="domain" description="DUF4132" evidence="1">
    <location>
        <begin position="27"/>
        <end position="205"/>
    </location>
</feature>